<dbReference type="EMBL" id="CP002109">
    <property type="protein sequence ID" value="ADL05332.1"/>
    <property type="molecule type" value="Genomic_DNA"/>
</dbReference>
<dbReference type="Proteomes" id="UP000001662">
    <property type="component" value="Chromosome"/>
</dbReference>
<evidence type="ECO:0000313" key="2">
    <source>
        <dbReference type="Proteomes" id="UP000001662"/>
    </source>
</evidence>
<organism evidence="1 2">
    <name type="scientific">Lacrimispora saccharolytica (strain ATCC 35040 / DSM 2544 / NRCC 2533 / WM1)</name>
    <name type="common">Clostridium saccharolyticum</name>
    <dbReference type="NCBI Taxonomy" id="610130"/>
    <lineage>
        <taxon>Bacteria</taxon>
        <taxon>Bacillati</taxon>
        <taxon>Bacillota</taxon>
        <taxon>Clostridia</taxon>
        <taxon>Lachnospirales</taxon>
        <taxon>Lachnospiraceae</taxon>
        <taxon>Lacrimispora</taxon>
    </lineage>
</organism>
<dbReference type="OrthoDB" id="3035438at2"/>
<accession>D9R6C2</accession>
<sequence>MAYFESEILHELIVGEKYSQAQLIIFIVENPNVTVISKSCSCFNEHSQGVHRVLEIIDGYEHKGDRQRTYHIPSTKTKVYILD</sequence>
<dbReference type="PaxDb" id="610130-Closa_2790"/>
<name>D9R6C2_LACSW</name>
<dbReference type="RefSeq" id="WP_013273416.1">
    <property type="nucleotide sequence ID" value="NC_014376.1"/>
</dbReference>
<proteinExistence type="predicted"/>
<keyword evidence="2" id="KW-1185">Reference proteome</keyword>
<evidence type="ECO:0000313" key="1">
    <source>
        <dbReference type="EMBL" id="ADL05332.1"/>
    </source>
</evidence>
<dbReference type="STRING" id="610130.Closa_2790"/>
<gene>
    <name evidence="1" type="ordered locus">Closa_2790</name>
</gene>
<protein>
    <submittedName>
        <fullName evidence="1">Uncharacterized protein</fullName>
    </submittedName>
</protein>
<reference evidence="1" key="1">
    <citation type="submission" date="2010-07" db="EMBL/GenBank/DDBJ databases">
        <title>Complete sequence of Clostridium saccharolyticum WM1.</title>
        <authorList>
            <consortium name="US DOE Joint Genome Institute"/>
            <person name="Lucas S."/>
            <person name="Copeland A."/>
            <person name="Lapidus A."/>
            <person name="Cheng J.-F."/>
            <person name="Bruce D."/>
            <person name="Goodwin L."/>
            <person name="Pitluck S."/>
            <person name="Chertkov O."/>
            <person name="Detter J.C."/>
            <person name="Han C."/>
            <person name="Tapia R."/>
            <person name="Land M."/>
            <person name="Hauser L."/>
            <person name="Chang Y.-J."/>
            <person name="Jeffries C."/>
            <person name="Kyrpides N."/>
            <person name="Ivanova N."/>
            <person name="Mikhailova N."/>
            <person name="Mouttaki H."/>
            <person name="Lin L."/>
            <person name="Zhou J."/>
            <person name="Hemme C.L."/>
            <person name="Woyke T."/>
        </authorList>
    </citation>
    <scope>NUCLEOTIDE SEQUENCE [LARGE SCALE GENOMIC DNA]</scope>
    <source>
        <strain evidence="1">WM1</strain>
    </source>
</reference>
<dbReference type="AlphaFoldDB" id="D9R6C2"/>
<dbReference type="HOGENOM" id="CLU_2536767_0_0_9"/>
<dbReference type="KEGG" id="csh:Closa_2790"/>